<evidence type="ECO:0000256" key="1">
    <source>
        <dbReference type="ARBA" id="ARBA00007447"/>
    </source>
</evidence>
<evidence type="ECO:0000256" key="5">
    <source>
        <dbReference type="ARBA" id="ARBA00023180"/>
    </source>
</evidence>
<dbReference type="OrthoDB" id="660550at2759"/>
<keyword evidence="5" id="KW-0325">Glycoprotein</keyword>
<dbReference type="GO" id="GO:0005576">
    <property type="term" value="C:extracellular region"/>
    <property type="evidence" value="ECO:0007669"/>
    <property type="project" value="TreeGrafter"/>
</dbReference>
<dbReference type="GO" id="GO:0006508">
    <property type="term" value="P:proteolysis"/>
    <property type="evidence" value="ECO:0007669"/>
    <property type="project" value="UniProtKB-KW"/>
</dbReference>
<evidence type="ECO:0000256" key="2">
    <source>
        <dbReference type="ARBA" id="ARBA00022670"/>
    </source>
</evidence>
<protein>
    <recommendedName>
        <fullName evidence="6">Peptidase A1 domain-containing protein</fullName>
    </recommendedName>
</protein>
<dbReference type="GO" id="GO:0004190">
    <property type="term" value="F:aspartic-type endopeptidase activity"/>
    <property type="evidence" value="ECO:0007669"/>
    <property type="project" value="UniProtKB-KW"/>
</dbReference>
<dbReference type="InterPro" id="IPR032861">
    <property type="entry name" value="TAXi_N"/>
</dbReference>
<dbReference type="CDD" id="cd05476">
    <property type="entry name" value="pepsin_A_like_plant"/>
    <property type="match status" value="1"/>
</dbReference>
<evidence type="ECO:0000313" key="7">
    <source>
        <dbReference type="EMBL" id="CAB4315899.1"/>
    </source>
</evidence>
<dbReference type="InterPro" id="IPR032799">
    <property type="entry name" value="TAXi_C"/>
</dbReference>
<comment type="similarity">
    <text evidence="1">Belongs to the peptidase A1 family.</text>
</comment>
<reference evidence="8" key="1">
    <citation type="journal article" date="2020" name="Genome Biol.">
        <title>Gamete binning: chromosome-level and haplotype-resolved genome assembly enabled by high-throughput single-cell sequencing of gamete genomes.</title>
        <authorList>
            <person name="Campoy J.A."/>
            <person name="Sun H."/>
            <person name="Goel M."/>
            <person name="Jiao W.-B."/>
            <person name="Folz-Donahue K."/>
            <person name="Wang N."/>
            <person name="Rubio M."/>
            <person name="Liu C."/>
            <person name="Kukat C."/>
            <person name="Ruiz D."/>
            <person name="Huettel B."/>
            <person name="Schneeberger K."/>
        </authorList>
    </citation>
    <scope>NUCLEOTIDE SEQUENCE [LARGE SCALE GENOMIC DNA]</scope>
    <source>
        <strain evidence="8">cv. Rojo Pasion</strain>
    </source>
</reference>
<dbReference type="PROSITE" id="PS51767">
    <property type="entry name" value="PEPTIDASE_A1"/>
    <property type="match status" value="1"/>
</dbReference>
<evidence type="ECO:0000313" key="8">
    <source>
        <dbReference type="Proteomes" id="UP000507245"/>
    </source>
</evidence>
<gene>
    <name evidence="7" type="ORF">ORAREDHAP_LOCUS40734</name>
</gene>
<dbReference type="EMBL" id="CAEKKB010000006">
    <property type="protein sequence ID" value="CAB4315899.1"/>
    <property type="molecule type" value="Genomic_DNA"/>
</dbReference>
<dbReference type="AlphaFoldDB" id="A0A6J5XQE5"/>
<name>A0A6J5XQE5_PRUAR</name>
<dbReference type="Proteomes" id="UP000507245">
    <property type="component" value="Unassembled WGS sequence"/>
</dbReference>
<keyword evidence="3" id="KW-0064">Aspartyl protease</keyword>
<dbReference type="Pfam" id="PF14543">
    <property type="entry name" value="TAXi_N"/>
    <property type="match status" value="1"/>
</dbReference>
<keyword evidence="8" id="KW-1185">Reference proteome</keyword>
<dbReference type="PANTHER" id="PTHR47967">
    <property type="entry name" value="OS07G0603500 PROTEIN-RELATED"/>
    <property type="match status" value="1"/>
</dbReference>
<accession>A0A6J5XQE5</accession>
<dbReference type="InterPro" id="IPR034161">
    <property type="entry name" value="Pepsin-like_plant"/>
</dbReference>
<sequence>MQPSQSEVKRDMDDGEGAQLMKLSIGTPPHDIYAVADTGNTLLWTQCEPCPGWYKQKNPKFDLKKSSTYRLLPCDAPESTAGVVARETVTLTSTSGKPISFKNIVFGCGHNNTAMGRKFSHCFVPYDPGHPNVASMMNFGNGSEVSGEGVVSTPLINKGDNNLYYATAEGISVGDKFVPFNSSGSVSKGNMLLVSGTQVTTIPQDFYDGLIPQVKKAVDPTWLKPIEVNDTNPRDGALLCYNTTMDQLKGPSLTVHFDGGAKVQLSPAQALYRYHQHKLLCFSVLNATEATNDSVSIYGSYAQSNFLIGFDL</sequence>
<feature type="domain" description="Peptidase A1" evidence="6">
    <location>
        <begin position="19"/>
        <end position="312"/>
    </location>
</feature>
<keyword evidence="2" id="KW-0645">Protease</keyword>
<dbReference type="SUPFAM" id="SSF50630">
    <property type="entry name" value="Acid proteases"/>
    <property type="match status" value="1"/>
</dbReference>
<proteinExistence type="inferred from homology"/>
<dbReference type="InterPro" id="IPR021109">
    <property type="entry name" value="Peptidase_aspartic_dom_sf"/>
</dbReference>
<evidence type="ECO:0000259" key="6">
    <source>
        <dbReference type="PROSITE" id="PS51767"/>
    </source>
</evidence>
<dbReference type="Gene3D" id="2.40.70.10">
    <property type="entry name" value="Acid Proteases"/>
    <property type="match status" value="3"/>
</dbReference>
<keyword evidence="4" id="KW-0378">Hydrolase</keyword>
<evidence type="ECO:0000256" key="4">
    <source>
        <dbReference type="ARBA" id="ARBA00022801"/>
    </source>
</evidence>
<organism evidence="7 8">
    <name type="scientific">Prunus armeniaca</name>
    <name type="common">Apricot</name>
    <name type="synonym">Armeniaca vulgaris</name>
    <dbReference type="NCBI Taxonomy" id="36596"/>
    <lineage>
        <taxon>Eukaryota</taxon>
        <taxon>Viridiplantae</taxon>
        <taxon>Streptophyta</taxon>
        <taxon>Embryophyta</taxon>
        <taxon>Tracheophyta</taxon>
        <taxon>Spermatophyta</taxon>
        <taxon>Magnoliopsida</taxon>
        <taxon>eudicotyledons</taxon>
        <taxon>Gunneridae</taxon>
        <taxon>Pentapetalae</taxon>
        <taxon>rosids</taxon>
        <taxon>fabids</taxon>
        <taxon>Rosales</taxon>
        <taxon>Rosaceae</taxon>
        <taxon>Amygdaloideae</taxon>
        <taxon>Amygdaleae</taxon>
        <taxon>Prunus</taxon>
    </lineage>
</organism>
<dbReference type="Pfam" id="PF14541">
    <property type="entry name" value="TAXi_C"/>
    <property type="match status" value="1"/>
</dbReference>
<evidence type="ECO:0000256" key="3">
    <source>
        <dbReference type="ARBA" id="ARBA00022750"/>
    </source>
</evidence>
<dbReference type="InterPro" id="IPR033121">
    <property type="entry name" value="PEPTIDASE_A1"/>
</dbReference>
<dbReference type="InterPro" id="IPR051708">
    <property type="entry name" value="Plant_Aspart_Prot_A1"/>
</dbReference>
<dbReference type="PANTHER" id="PTHR47967:SF39">
    <property type="entry name" value="ASPARTYL PROTEASE FAMILY PROTEIN, PUTATIVE-RELATED"/>
    <property type="match status" value="1"/>
</dbReference>